<dbReference type="Proteomes" id="UP000321907">
    <property type="component" value="Unassembled WGS sequence"/>
</dbReference>
<proteinExistence type="predicted"/>
<dbReference type="AlphaFoldDB" id="A0A5C7FT87"/>
<evidence type="ECO:0000313" key="3">
    <source>
        <dbReference type="EMBL" id="TXF88605.1"/>
    </source>
</evidence>
<accession>A0A5C7FT87</accession>
<dbReference type="RefSeq" id="WP_147931405.1">
    <property type="nucleotide sequence ID" value="NZ_VOXD01000021.1"/>
</dbReference>
<gene>
    <name evidence="3" type="ORF">FUA23_14155</name>
</gene>
<dbReference type="EMBL" id="VOXD01000021">
    <property type="protein sequence ID" value="TXF88605.1"/>
    <property type="molecule type" value="Genomic_DNA"/>
</dbReference>
<evidence type="ECO:0000256" key="1">
    <source>
        <dbReference type="SAM" id="Coils"/>
    </source>
</evidence>
<feature type="coiled-coil region" evidence="1">
    <location>
        <begin position="206"/>
        <end position="286"/>
    </location>
</feature>
<evidence type="ECO:0000256" key="2">
    <source>
        <dbReference type="SAM" id="SignalP"/>
    </source>
</evidence>
<dbReference type="OrthoDB" id="15218at2"/>
<feature type="signal peptide" evidence="2">
    <location>
        <begin position="1"/>
        <end position="19"/>
    </location>
</feature>
<reference evidence="3 4" key="1">
    <citation type="submission" date="2019-08" db="EMBL/GenBank/DDBJ databases">
        <title>Lewinella sp. strain SSH13 Genome sequencing and assembly.</title>
        <authorList>
            <person name="Kim I."/>
        </authorList>
    </citation>
    <scope>NUCLEOTIDE SEQUENCE [LARGE SCALE GENOMIC DNA]</scope>
    <source>
        <strain evidence="3 4">SSH13</strain>
    </source>
</reference>
<evidence type="ECO:0000313" key="4">
    <source>
        <dbReference type="Proteomes" id="UP000321907"/>
    </source>
</evidence>
<sequence>MKLYFTLFGLLLSVATISAAESDALSTFSAPAAAATQIDSLPGGRHKVSSYRNGSSIEFTVEDHEIKSLKVDGEEVPASKYDQYMDRVENLLGTGTDNQHIGSGMGMFSDEESLQKMEEHFEKLGESFELRFENLGEDFERMGERLGESIERMFEFDGNGNTMRFEFRGDDGSWFIDSTGIDESFEWHSNGMDPKGLNQDIPTGEHHQAEEEIREMETMIEQLERKKARMKADLERQERDIELQQRDMERQERSAARELRSIERQEMRMERREASYEVLVEQLQREGLIEGNDLLRKLSVDAQKLKVNGKKVSEEGHARFLELYEQQTGRAINGKTSISITMD</sequence>
<feature type="chain" id="PRO_5022784069" evidence="2">
    <location>
        <begin position="20"/>
        <end position="343"/>
    </location>
</feature>
<organism evidence="3 4">
    <name type="scientific">Neolewinella aurantiaca</name>
    <dbReference type="NCBI Taxonomy" id="2602767"/>
    <lineage>
        <taxon>Bacteria</taxon>
        <taxon>Pseudomonadati</taxon>
        <taxon>Bacteroidota</taxon>
        <taxon>Saprospiria</taxon>
        <taxon>Saprospirales</taxon>
        <taxon>Lewinellaceae</taxon>
        <taxon>Neolewinella</taxon>
    </lineage>
</organism>
<keyword evidence="4" id="KW-1185">Reference proteome</keyword>
<protein>
    <submittedName>
        <fullName evidence="3">Uncharacterized protein</fullName>
    </submittedName>
</protein>
<keyword evidence="1" id="KW-0175">Coiled coil</keyword>
<comment type="caution">
    <text evidence="3">The sequence shown here is derived from an EMBL/GenBank/DDBJ whole genome shotgun (WGS) entry which is preliminary data.</text>
</comment>
<name>A0A5C7FT87_9BACT</name>
<keyword evidence="2" id="KW-0732">Signal</keyword>